<gene>
    <name evidence="1" type="ORF">F383_22890</name>
</gene>
<reference evidence="2" key="1">
    <citation type="submission" date="2014-09" db="EMBL/GenBank/DDBJ databases">
        <authorList>
            <person name="Mudge J."/>
            <person name="Ramaraj T."/>
            <person name="Lindquist I.E."/>
            <person name="Bharti A.K."/>
            <person name="Sundararajan A."/>
            <person name="Cameron C.T."/>
            <person name="Woodward J.E."/>
            <person name="May G.D."/>
            <person name="Brubaker C."/>
            <person name="Broadhvest J."/>
            <person name="Wilkins T.A."/>
        </authorList>
    </citation>
    <scope>NUCLEOTIDE SEQUENCE</scope>
    <source>
        <strain evidence="2">cv. AKA8401</strain>
    </source>
</reference>
<keyword evidence="2" id="KW-1185">Reference proteome</keyword>
<sequence length="15" mass="1711">MVVTRSKPIQKPLTL</sequence>
<name>A0A0B0NYC3_GOSAR</name>
<evidence type="ECO:0000313" key="2">
    <source>
        <dbReference type="Proteomes" id="UP000032142"/>
    </source>
</evidence>
<dbReference type="Proteomes" id="UP000032142">
    <property type="component" value="Unassembled WGS sequence"/>
</dbReference>
<protein>
    <submittedName>
        <fullName evidence="1">Uncharacterized protein</fullName>
    </submittedName>
</protein>
<proteinExistence type="predicted"/>
<evidence type="ECO:0000313" key="1">
    <source>
        <dbReference type="EMBL" id="KHG16106.1"/>
    </source>
</evidence>
<organism evidence="1 2">
    <name type="scientific">Gossypium arboreum</name>
    <name type="common">Tree cotton</name>
    <name type="synonym">Gossypium nanking</name>
    <dbReference type="NCBI Taxonomy" id="29729"/>
    <lineage>
        <taxon>Eukaryota</taxon>
        <taxon>Viridiplantae</taxon>
        <taxon>Streptophyta</taxon>
        <taxon>Embryophyta</taxon>
        <taxon>Tracheophyta</taxon>
        <taxon>Spermatophyta</taxon>
        <taxon>Magnoliopsida</taxon>
        <taxon>eudicotyledons</taxon>
        <taxon>Gunneridae</taxon>
        <taxon>Pentapetalae</taxon>
        <taxon>rosids</taxon>
        <taxon>malvids</taxon>
        <taxon>Malvales</taxon>
        <taxon>Malvaceae</taxon>
        <taxon>Malvoideae</taxon>
        <taxon>Gossypium</taxon>
    </lineage>
</organism>
<dbReference type="EMBL" id="KN405386">
    <property type="protein sequence ID" value="KHG16106.1"/>
    <property type="molecule type" value="Genomic_DNA"/>
</dbReference>
<accession>A0A0B0NYC3</accession>